<evidence type="ECO:0000256" key="1">
    <source>
        <dbReference type="ARBA" id="ARBA00010333"/>
    </source>
</evidence>
<evidence type="ECO:0000256" key="6">
    <source>
        <dbReference type="ARBA" id="ARBA00023316"/>
    </source>
</evidence>
<dbReference type="RefSeq" id="WP_163496361.1">
    <property type="nucleotide sequence ID" value="NZ_CP048711.1"/>
</dbReference>
<gene>
    <name evidence="7 9" type="primary">mltF</name>
    <name evidence="9" type="ORF">G3T16_17585</name>
</gene>
<dbReference type="GO" id="GO:0071555">
    <property type="term" value="P:cell wall organization"/>
    <property type="evidence" value="ECO:0007669"/>
    <property type="project" value="UniProtKB-KW"/>
</dbReference>
<evidence type="ECO:0000256" key="3">
    <source>
        <dbReference type="ARBA" id="ARBA00023136"/>
    </source>
</evidence>
<dbReference type="GO" id="GO:0016998">
    <property type="term" value="P:cell wall macromolecule catabolic process"/>
    <property type="evidence" value="ECO:0007669"/>
    <property type="project" value="UniProtKB-UniRule"/>
</dbReference>
<dbReference type="PROSITE" id="PS51257">
    <property type="entry name" value="PROKAR_LIPOPROTEIN"/>
    <property type="match status" value="1"/>
</dbReference>
<dbReference type="PANTHER" id="PTHR35936:SF32">
    <property type="entry name" value="MEMBRANE-BOUND LYTIC MUREIN TRANSGLYCOSYLASE F"/>
    <property type="match status" value="1"/>
</dbReference>
<dbReference type="HAMAP" id="MF_02016">
    <property type="entry name" value="MltF"/>
    <property type="match status" value="1"/>
</dbReference>
<evidence type="ECO:0000256" key="4">
    <source>
        <dbReference type="ARBA" id="ARBA00023237"/>
    </source>
</evidence>
<comment type="caution">
    <text evidence="7">Lacks conserved residue(s) required for the propagation of feature annotation.</text>
</comment>
<dbReference type="PANTHER" id="PTHR35936">
    <property type="entry name" value="MEMBRANE-BOUND LYTIC MUREIN TRANSGLYCOSYLASE F"/>
    <property type="match status" value="1"/>
</dbReference>
<comment type="function">
    <text evidence="7">Murein-degrading enzyme that degrades murein glycan strands and insoluble, high-molecular weight murein sacculi, with the concomitant formation of a 1,6-anhydromuramoyl product. Lytic transglycosylases (LTs) play an integral role in the metabolism of the peptidoglycan (PG) sacculus. Their lytic action creates space within the PG sacculus to allow for its expansion as well as for the insertion of various structures such as secretion systems and flagella.</text>
</comment>
<comment type="subcellular location">
    <subcellularLocation>
        <location evidence="7">Cell outer membrane</location>
        <topology evidence="7">Peripheral membrane protein</topology>
    </subcellularLocation>
    <text evidence="7">Attached to the inner leaflet of the outer membrane.</text>
</comment>
<dbReference type="Pfam" id="PF00497">
    <property type="entry name" value="SBP_bac_3"/>
    <property type="match status" value="1"/>
</dbReference>
<comment type="similarity">
    <text evidence="7">In the C-terminal section; belongs to the transglycosylase Slt family.</text>
</comment>
<dbReference type="Pfam" id="PF01464">
    <property type="entry name" value="SLT"/>
    <property type="match status" value="1"/>
</dbReference>
<dbReference type="InterPro" id="IPR023346">
    <property type="entry name" value="Lysozyme-like_dom_sf"/>
</dbReference>
<dbReference type="KEGG" id="kim:G3T16_17585"/>
<feature type="domain" description="Solute-binding protein family 3/N-terminal" evidence="8">
    <location>
        <begin position="33"/>
        <end position="259"/>
    </location>
</feature>
<evidence type="ECO:0000313" key="10">
    <source>
        <dbReference type="Proteomes" id="UP000477680"/>
    </source>
</evidence>
<dbReference type="EC" id="4.2.2.n1" evidence="7"/>
<comment type="similarity">
    <text evidence="7">In the N-terminal section; belongs to the bacterial solute-binding protein 3 family.</text>
</comment>
<evidence type="ECO:0000256" key="7">
    <source>
        <dbReference type="HAMAP-Rule" id="MF_02016"/>
    </source>
</evidence>
<evidence type="ECO:0000313" key="9">
    <source>
        <dbReference type="EMBL" id="QIB66931.1"/>
    </source>
</evidence>
<dbReference type="InterPro" id="IPR001638">
    <property type="entry name" value="Solute-binding_3/MltF_N"/>
</dbReference>
<accession>A0A6C0U492</accession>
<feature type="region of interest" description="LT domain" evidence="7">
    <location>
        <begin position="260"/>
        <end position="475"/>
    </location>
</feature>
<keyword evidence="6 7" id="KW-0961">Cell wall biogenesis/degradation</keyword>
<dbReference type="Gene3D" id="1.10.530.10">
    <property type="match status" value="1"/>
</dbReference>
<dbReference type="InterPro" id="IPR023703">
    <property type="entry name" value="MltF"/>
</dbReference>
<dbReference type="CDD" id="cd13403">
    <property type="entry name" value="MLTF-like"/>
    <property type="match status" value="1"/>
</dbReference>
<dbReference type="SUPFAM" id="SSF53955">
    <property type="entry name" value="Lysozyme-like"/>
    <property type="match status" value="1"/>
</dbReference>
<feature type="signal peptide" evidence="7">
    <location>
        <begin position="1"/>
        <end position="20"/>
    </location>
</feature>
<proteinExistence type="inferred from homology"/>
<feature type="chain" id="PRO_5025736883" description="Membrane-bound lytic murein transglycosylase F" evidence="7">
    <location>
        <begin position="21"/>
        <end position="475"/>
    </location>
</feature>
<dbReference type="SUPFAM" id="SSF53850">
    <property type="entry name" value="Periplasmic binding protein-like II"/>
    <property type="match status" value="1"/>
</dbReference>
<sequence precursor="true">MRILSIIPAPVIACLLCACAQPDSLQHILDQRELVVVSRSSPTTYYLDKNGAAGFEYDLVQLFAEELGVELKVEPAFSLKGIFRRLQRGEAHIAAAGLSLTPERSAYFAHSQPYASMTPRVIYKTGHRRPDSLDDAGDLQLVVLADSSHEQALLRLRETGRPELRWQVVAEADSMELLEMVDSGAADLAIIDSNEFRMQQSLYPRLDVAFDLGEEEQMVWYLPPGPEHEALRARADTFLAALQADGRLRLLREQHFGHTSVLSRIGSHTFARNIRSTLPAYRDLIRQVADEYQLDWHLLAATAYQESHWDPRATSPTGVRGLMMLTTPTAEEMGVTDRLDPLQSLRGGARYLKNIRRRLPADIYEPDRTWMALAAYNIGRAHLEDARVLTERHGGDPHLWKDVMQYLPLLQKREHYRTLRYGYARGQEAVSYVQNIRHYYSILQWQDIPATQPQRPLDTRQYLPQSLHNTELMAL</sequence>
<dbReference type="AlphaFoldDB" id="A0A6C0U492"/>
<evidence type="ECO:0000256" key="5">
    <source>
        <dbReference type="ARBA" id="ARBA00023239"/>
    </source>
</evidence>
<keyword evidence="3 7" id="KW-0472">Membrane</keyword>
<dbReference type="InterPro" id="IPR008258">
    <property type="entry name" value="Transglycosylase_SLT_dom_1"/>
</dbReference>
<feature type="active site" evidence="7">
    <location>
        <position position="306"/>
    </location>
</feature>
<comment type="similarity">
    <text evidence="1">Belongs to the bacterial solute-binding protein 3 family.</text>
</comment>
<keyword evidence="2 7" id="KW-0732">Signal</keyword>
<keyword evidence="5 7" id="KW-0456">Lyase</keyword>
<dbReference type="Gene3D" id="3.40.190.10">
    <property type="entry name" value="Periplasmic binding protein-like II"/>
    <property type="match status" value="2"/>
</dbReference>
<dbReference type="CDD" id="cd01009">
    <property type="entry name" value="PBP2_YfhD_N"/>
    <property type="match status" value="1"/>
</dbReference>
<dbReference type="EMBL" id="CP048711">
    <property type="protein sequence ID" value="QIB66931.1"/>
    <property type="molecule type" value="Genomic_DNA"/>
</dbReference>
<comment type="catalytic activity">
    <reaction evidence="7">
        <text>Exolytic cleavage of the (1-&gt;4)-beta-glycosidic linkage between N-acetylmuramic acid (MurNAc) and N-acetylglucosamine (GlcNAc) residues in peptidoglycan, from either the reducing or the non-reducing ends of the peptidoglycan chains, with concomitant formation of a 1,6-anhydrobond in the MurNAc residue.</text>
        <dbReference type="EC" id="4.2.2.n1"/>
    </reaction>
</comment>
<protein>
    <recommendedName>
        <fullName evidence="7">Membrane-bound lytic murein transglycosylase F</fullName>
        <ecNumber evidence="7">4.2.2.n1</ecNumber>
    </recommendedName>
    <alternativeName>
        <fullName evidence="7">Murein lyase F</fullName>
    </alternativeName>
</protein>
<dbReference type="Proteomes" id="UP000477680">
    <property type="component" value="Chromosome"/>
</dbReference>
<dbReference type="SMART" id="SM00062">
    <property type="entry name" value="PBPb"/>
    <property type="match status" value="1"/>
</dbReference>
<keyword evidence="4 7" id="KW-0998">Cell outer membrane</keyword>
<organism evidence="9 10">
    <name type="scientific">Kineobactrum salinum</name>
    <dbReference type="NCBI Taxonomy" id="2708301"/>
    <lineage>
        <taxon>Bacteria</taxon>
        <taxon>Pseudomonadati</taxon>
        <taxon>Pseudomonadota</taxon>
        <taxon>Gammaproteobacteria</taxon>
        <taxon>Cellvibrionales</taxon>
        <taxon>Halieaceae</taxon>
        <taxon>Kineobactrum</taxon>
    </lineage>
</organism>
<dbReference type="GO" id="GO:0009279">
    <property type="term" value="C:cell outer membrane"/>
    <property type="evidence" value="ECO:0007669"/>
    <property type="project" value="UniProtKB-SubCell"/>
</dbReference>
<reference evidence="9 10" key="1">
    <citation type="submission" date="2020-02" db="EMBL/GenBank/DDBJ databases">
        <title>Genome sequencing for Kineobactrum sp. M2.</title>
        <authorList>
            <person name="Park S.-J."/>
        </authorList>
    </citation>
    <scope>NUCLEOTIDE SEQUENCE [LARGE SCALE GENOMIC DNA]</scope>
    <source>
        <strain evidence="9 10">M2</strain>
    </source>
</reference>
<evidence type="ECO:0000256" key="2">
    <source>
        <dbReference type="ARBA" id="ARBA00022729"/>
    </source>
</evidence>
<keyword evidence="10" id="KW-1185">Reference proteome</keyword>
<dbReference type="GO" id="GO:0008933">
    <property type="term" value="F:peptidoglycan lytic transglycosylase activity"/>
    <property type="evidence" value="ECO:0007669"/>
    <property type="project" value="UniProtKB-UniRule"/>
</dbReference>
<dbReference type="NCBIfam" id="NF008112">
    <property type="entry name" value="PRK10859.1"/>
    <property type="match status" value="1"/>
</dbReference>
<name>A0A6C0U492_9GAMM</name>
<dbReference type="GO" id="GO:0009253">
    <property type="term" value="P:peptidoglycan catabolic process"/>
    <property type="evidence" value="ECO:0007669"/>
    <property type="project" value="TreeGrafter"/>
</dbReference>
<comment type="domain">
    <text evidence="7">The N-terminal domain does not have lytic activity and probably modulates enzymatic activity. The C-terminal domain is the catalytic active domain.</text>
</comment>
<evidence type="ECO:0000259" key="8">
    <source>
        <dbReference type="SMART" id="SM00062"/>
    </source>
</evidence>